<dbReference type="InterPro" id="IPR020846">
    <property type="entry name" value="MFS_dom"/>
</dbReference>
<organism evidence="8 9">
    <name type="scientific">Paraburkholderia rhizosphaerae</name>
    <dbReference type="NCBI Taxonomy" id="480658"/>
    <lineage>
        <taxon>Bacteria</taxon>
        <taxon>Pseudomonadati</taxon>
        <taxon>Pseudomonadota</taxon>
        <taxon>Betaproteobacteria</taxon>
        <taxon>Burkholderiales</taxon>
        <taxon>Burkholderiaceae</taxon>
        <taxon>Paraburkholderia</taxon>
    </lineage>
</organism>
<dbReference type="PANTHER" id="PTHR42709:SF6">
    <property type="entry name" value="UNDECAPRENYL PHOSPHATE TRANSPORTER A"/>
    <property type="match status" value="1"/>
</dbReference>
<keyword evidence="3 6" id="KW-0812">Transmembrane</keyword>
<feature type="transmembrane region" description="Helical" evidence="6">
    <location>
        <begin position="141"/>
        <end position="165"/>
    </location>
</feature>
<accession>A0A4R8LSY3</accession>
<dbReference type="PANTHER" id="PTHR42709">
    <property type="entry name" value="ALKALINE PHOSPHATASE LIKE PROTEIN"/>
    <property type="match status" value="1"/>
</dbReference>
<evidence type="ECO:0000256" key="5">
    <source>
        <dbReference type="ARBA" id="ARBA00023136"/>
    </source>
</evidence>
<feature type="transmembrane region" description="Helical" evidence="6">
    <location>
        <begin position="56"/>
        <end position="74"/>
    </location>
</feature>
<dbReference type="InterPro" id="IPR032816">
    <property type="entry name" value="VTT_dom"/>
</dbReference>
<evidence type="ECO:0000256" key="3">
    <source>
        <dbReference type="ARBA" id="ARBA00022692"/>
    </source>
</evidence>
<dbReference type="GO" id="GO:0022857">
    <property type="term" value="F:transmembrane transporter activity"/>
    <property type="evidence" value="ECO:0007669"/>
    <property type="project" value="InterPro"/>
</dbReference>
<keyword evidence="2" id="KW-1003">Cell membrane</keyword>
<keyword evidence="4 6" id="KW-1133">Transmembrane helix</keyword>
<dbReference type="OrthoDB" id="21108at2"/>
<dbReference type="InterPro" id="IPR051311">
    <property type="entry name" value="DedA_domain"/>
</dbReference>
<dbReference type="RefSeq" id="WP_134192039.1">
    <property type="nucleotide sequence ID" value="NZ_JBHLUW010000003.1"/>
</dbReference>
<evidence type="ECO:0000313" key="8">
    <source>
        <dbReference type="EMBL" id="TDY50783.1"/>
    </source>
</evidence>
<gene>
    <name evidence="8" type="ORF">BX592_10818</name>
</gene>
<evidence type="ECO:0000256" key="4">
    <source>
        <dbReference type="ARBA" id="ARBA00022989"/>
    </source>
</evidence>
<keyword evidence="5 6" id="KW-0472">Membrane</keyword>
<dbReference type="GO" id="GO:0005886">
    <property type="term" value="C:plasma membrane"/>
    <property type="evidence" value="ECO:0007669"/>
    <property type="project" value="UniProtKB-SubCell"/>
</dbReference>
<feature type="domain" description="Major facilitator superfamily (MFS) profile" evidence="7">
    <location>
        <begin position="11"/>
        <end position="220"/>
    </location>
</feature>
<evidence type="ECO:0000313" key="9">
    <source>
        <dbReference type="Proteomes" id="UP000295509"/>
    </source>
</evidence>
<feature type="transmembrane region" description="Helical" evidence="6">
    <location>
        <begin position="177"/>
        <end position="195"/>
    </location>
</feature>
<sequence length="220" mass="23706">MLSHELIAQYGVLIVFLSVFGSSVGLPLPASPTLVIAGASLSFATDGLSSTFTQSGAMLAAAVIGGALGDLVWFQSGKRYRERTFHCVCSLLMAHRTRMAAIERFFGRWGVRLLLIARFVPGLSLIAAPLCGAMAVQLRSFVLHDCVGLGLWALVALSVGAMFASQIDRTVALFFRYGWQALMAIVVALALVIAYRHVRRLLPERTRERLPIGAGASTKI</sequence>
<dbReference type="AlphaFoldDB" id="A0A4R8LSY3"/>
<comment type="subcellular location">
    <subcellularLocation>
        <location evidence="1">Cell membrane</location>
        <topology evidence="1">Multi-pass membrane protein</topology>
    </subcellularLocation>
</comment>
<keyword evidence="9" id="KW-1185">Reference proteome</keyword>
<name>A0A4R8LSY3_9BURK</name>
<dbReference type="EMBL" id="SORE01000008">
    <property type="protein sequence ID" value="TDY50783.1"/>
    <property type="molecule type" value="Genomic_DNA"/>
</dbReference>
<dbReference type="Pfam" id="PF09335">
    <property type="entry name" value="VTT_dom"/>
    <property type="match status" value="1"/>
</dbReference>
<protein>
    <submittedName>
        <fullName evidence="8">Membrane protein DedA with SNARE-associated domain</fullName>
    </submittedName>
</protein>
<evidence type="ECO:0000256" key="1">
    <source>
        <dbReference type="ARBA" id="ARBA00004651"/>
    </source>
</evidence>
<feature type="transmembrane region" description="Helical" evidence="6">
    <location>
        <begin position="113"/>
        <end position="135"/>
    </location>
</feature>
<feature type="transmembrane region" description="Helical" evidence="6">
    <location>
        <begin position="12"/>
        <end position="36"/>
    </location>
</feature>
<evidence type="ECO:0000256" key="2">
    <source>
        <dbReference type="ARBA" id="ARBA00022475"/>
    </source>
</evidence>
<proteinExistence type="predicted"/>
<dbReference type="PROSITE" id="PS50850">
    <property type="entry name" value="MFS"/>
    <property type="match status" value="1"/>
</dbReference>
<evidence type="ECO:0000259" key="7">
    <source>
        <dbReference type="PROSITE" id="PS50850"/>
    </source>
</evidence>
<reference evidence="8 9" key="1">
    <citation type="submission" date="2019-03" db="EMBL/GenBank/DDBJ databases">
        <title>Genomic Encyclopedia of Type Strains, Phase III (KMG-III): the genomes of soil and plant-associated and newly described type strains.</title>
        <authorList>
            <person name="Whitman W."/>
        </authorList>
    </citation>
    <scope>NUCLEOTIDE SEQUENCE [LARGE SCALE GENOMIC DNA]</scope>
    <source>
        <strain evidence="8 9">LMG 29544</strain>
    </source>
</reference>
<comment type="caution">
    <text evidence="8">The sequence shown here is derived from an EMBL/GenBank/DDBJ whole genome shotgun (WGS) entry which is preliminary data.</text>
</comment>
<dbReference type="Proteomes" id="UP000295509">
    <property type="component" value="Unassembled WGS sequence"/>
</dbReference>
<evidence type="ECO:0000256" key="6">
    <source>
        <dbReference type="SAM" id="Phobius"/>
    </source>
</evidence>